<name>A0ABZ3HCQ6_9BACT</name>
<evidence type="ECO:0000313" key="2">
    <source>
        <dbReference type="Proteomes" id="UP001447842"/>
    </source>
</evidence>
<gene>
    <name evidence="1" type="ORF">WCY31_02050</name>
</gene>
<sequence length="279" mass="31100">MIIRTLTLLLLFLPGILAAETLAAGKVYTGPQKLSAPNLGASLMLPAQWQAQLVGERGPLVLQSPDGAGRILMEANTSVLGDPRQMLPQQMRYYGLELRSPSQIAALRPSLLYRLYRVQGEEAFTRALIHVVLGPQGRAVVLYGFFTPEGYEGMRQTMITLGDSIGFTPLRALPAHAEGLYQRVNGGHFVFYLNSGAFTEKREVWLCRNGDTLLRGVHTVANETSRQRVLRRGEWHLEGDDLLLNFGDGSKERYRVRLENNTLYFGGAQTFRLPNHTCD</sequence>
<keyword evidence="2" id="KW-1185">Reference proteome</keyword>
<dbReference type="RefSeq" id="WP_345972941.1">
    <property type="nucleotide sequence ID" value="NZ_CP147920.1"/>
</dbReference>
<protein>
    <submittedName>
        <fullName evidence="1">Uncharacterized protein</fullName>
    </submittedName>
</protein>
<evidence type="ECO:0000313" key="1">
    <source>
        <dbReference type="EMBL" id="XAU15490.1"/>
    </source>
</evidence>
<organism evidence="1 2">
    <name type="scientific">Sulfurimonas diazotrophicus</name>
    <dbReference type="NCBI Taxonomy" id="3131939"/>
    <lineage>
        <taxon>Bacteria</taxon>
        <taxon>Pseudomonadati</taxon>
        <taxon>Campylobacterota</taxon>
        <taxon>Epsilonproteobacteria</taxon>
        <taxon>Campylobacterales</taxon>
        <taxon>Sulfurimonadaceae</taxon>
        <taxon>Sulfurimonas</taxon>
    </lineage>
</organism>
<accession>A0ABZ3HCQ6</accession>
<dbReference type="EMBL" id="CP147920">
    <property type="protein sequence ID" value="XAU15490.1"/>
    <property type="molecule type" value="Genomic_DNA"/>
</dbReference>
<reference evidence="1 2" key="1">
    <citation type="submission" date="2024-03" db="EMBL/GenBank/DDBJ databases">
        <title>Sulfurimonas sp. HSL3-1.</title>
        <authorList>
            <person name="Wang S."/>
        </authorList>
    </citation>
    <scope>NUCLEOTIDE SEQUENCE [LARGE SCALE GENOMIC DNA]</scope>
    <source>
        <strain evidence="1 2">HSL3-1</strain>
    </source>
</reference>
<proteinExistence type="predicted"/>
<dbReference type="Proteomes" id="UP001447842">
    <property type="component" value="Chromosome"/>
</dbReference>